<dbReference type="InterPro" id="IPR004358">
    <property type="entry name" value="Sig_transdc_His_kin-like_C"/>
</dbReference>
<keyword evidence="5" id="KW-0808">Transferase</keyword>
<dbReference type="SMART" id="SM00387">
    <property type="entry name" value="HATPase_c"/>
    <property type="match status" value="1"/>
</dbReference>
<dbReference type="Gene3D" id="1.10.287.130">
    <property type="match status" value="1"/>
</dbReference>
<dbReference type="InterPro" id="IPR036097">
    <property type="entry name" value="HisK_dim/P_sf"/>
</dbReference>
<evidence type="ECO:0000256" key="2">
    <source>
        <dbReference type="ARBA" id="ARBA00004651"/>
    </source>
</evidence>
<dbReference type="PRINTS" id="PR00344">
    <property type="entry name" value="BCTRLSENSOR"/>
</dbReference>
<reference evidence="12 13" key="1">
    <citation type="submission" date="2018-02" db="EMBL/GenBank/DDBJ databases">
        <title>Sphingobacterium KA21.</title>
        <authorList>
            <person name="Vasarhelyi B.M."/>
            <person name="Deshmukh S."/>
            <person name="Balint B."/>
            <person name="Kukolya J."/>
        </authorList>
    </citation>
    <scope>NUCLEOTIDE SEQUENCE [LARGE SCALE GENOMIC DNA]</scope>
    <source>
        <strain evidence="12 13">Ka21</strain>
    </source>
</reference>
<dbReference type="SUPFAM" id="SSF55874">
    <property type="entry name" value="ATPase domain of HSP90 chaperone/DNA topoisomerase II/histidine kinase"/>
    <property type="match status" value="1"/>
</dbReference>
<feature type="transmembrane region" description="Helical" evidence="10">
    <location>
        <begin position="196"/>
        <end position="222"/>
    </location>
</feature>
<keyword evidence="13" id="KW-1185">Reference proteome</keyword>
<keyword evidence="4" id="KW-1003">Cell membrane</keyword>
<dbReference type="InterPro" id="IPR003594">
    <property type="entry name" value="HATPase_dom"/>
</dbReference>
<evidence type="ECO:0000256" key="1">
    <source>
        <dbReference type="ARBA" id="ARBA00000085"/>
    </source>
</evidence>
<dbReference type="Pfam" id="PF02518">
    <property type="entry name" value="HATPase_c"/>
    <property type="match status" value="1"/>
</dbReference>
<organism evidence="12 13">
    <name type="scientific">Sphingobacterium pedocola</name>
    <dbReference type="NCBI Taxonomy" id="2082722"/>
    <lineage>
        <taxon>Bacteria</taxon>
        <taxon>Pseudomonadati</taxon>
        <taxon>Bacteroidota</taxon>
        <taxon>Sphingobacteriia</taxon>
        <taxon>Sphingobacteriales</taxon>
        <taxon>Sphingobacteriaceae</taxon>
        <taxon>Sphingobacterium</taxon>
    </lineage>
</organism>
<gene>
    <name evidence="12" type="ORF">C4F40_16480</name>
</gene>
<dbReference type="InterPro" id="IPR036890">
    <property type="entry name" value="HATPase_C_sf"/>
</dbReference>
<evidence type="ECO:0000259" key="11">
    <source>
        <dbReference type="PROSITE" id="PS50109"/>
    </source>
</evidence>
<comment type="caution">
    <text evidence="12">The sequence shown here is derived from an EMBL/GenBank/DDBJ whole genome shotgun (WGS) entry which is preliminary data.</text>
</comment>
<keyword evidence="9 10" id="KW-0472">Membrane</keyword>
<dbReference type="RefSeq" id="WP_196940236.1">
    <property type="nucleotide sequence ID" value="NZ_MU158690.1"/>
</dbReference>
<protein>
    <recommendedName>
        <fullName evidence="3">histidine kinase</fullName>
        <ecNumber evidence="3">2.7.13.3</ecNumber>
    </recommendedName>
</protein>
<proteinExistence type="predicted"/>
<dbReference type="PANTHER" id="PTHR45453:SF2">
    <property type="entry name" value="HISTIDINE KINASE"/>
    <property type="match status" value="1"/>
</dbReference>
<evidence type="ECO:0000256" key="8">
    <source>
        <dbReference type="ARBA" id="ARBA00022989"/>
    </source>
</evidence>
<accession>A0ABR9TAG7</accession>
<keyword evidence="7" id="KW-0418">Kinase</keyword>
<evidence type="ECO:0000313" key="12">
    <source>
        <dbReference type="EMBL" id="MBE8722323.1"/>
    </source>
</evidence>
<evidence type="ECO:0000256" key="7">
    <source>
        <dbReference type="ARBA" id="ARBA00022777"/>
    </source>
</evidence>
<dbReference type="Gene3D" id="3.30.565.10">
    <property type="entry name" value="Histidine kinase-like ATPase, C-terminal domain"/>
    <property type="match status" value="1"/>
</dbReference>
<comment type="catalytic activity">
    <reaction evidence="1">
        <text>ATP + protein L-histidine = ADP + protein N-phospho-L-histidine.</text>
        <dbReference type="EC" id="2.7.13.3"/>
    </reaction>
</comment>
<dbReference type="InterPro" id="IPR005467">
    <property type="entry name" value="His_kinase_dom"/>
</dbReference>
<evidence type="ECO:0000256" key="6">
    <source>
        <dbReference type="ARBA" id="ARBA00022692"/>
    </source>
</evidence>
<comment type="subcellular location">
    <subcellularLocation>
        <location evidence="2">Cell membrane</location>
        <topology evidence="2">Multi-pass membrane protein</topology>
    </subcellularLocation>
</comment>
<evidence type="ECO:0000313" key="13">
    <source>
        <dbReference type="Proteomes" id="UP000618319"/>
    </source>
</evidence>
<evidence type="ECO:0000256" key="9">
    <source>
        <dbReference type="ARBA" id="ARBA00023136"/>
    </source>
</evidence>
<evidence type="ECO:0000256" key="5">
    <source>
        <dbReference type="ARBA" id="ARBA00022679"/>
    </source>
</evidence>
<feature type="domain" description="Histidine kinase" evidence="11">
    <location>
        <begin position="237"/>
        <end position="452"/>
    </location>
</feature>
<dbReference type="EMBL" id="PSKQ01000023">
    <property type="protein sequence ID" value="MBE8722323.1"/>
    <property type="molecule type" value="Genomic_DNA"/>
</dbReference>
<dbReference type="InterPro" id="IPR050351">
    <property type="entry name" value="BphY/WalK/GraS-like"/>
</dbReference>
<dbReference type="Proteomes" id="UP000618319">
    <property type="component" value="Unassembled WGS sequence"/>
</dbReference>
<keyword evidence="6 10" id="KW-0812">Transmembrane</keyword>
<dbReference type="PROSITE" id="PS50109">
    <property type="entry name" value="HIS_KIN"/>
    <property type="match status" value="1"/>
</dbReference>
<evidence type="ECO:0000256" key="10">
    <source>
        <dbReference type="SAM" id="Phobius"/>
    </source>
</evidence>
<dbReference type="SUPFAM" id="SSF47384">
    <property type="entry name" value="Homodimeric domain of signal transducing histidine kinase"/>
    <property type="match status" value="1"/>
</dbReference>
<evidence type="ECO:0000256" key="4">
    <source>
        <dbReference type="ARBA" id="ARBA00022475"/>
    </source>
</evidence>
<dbReference type="CDD" id="cd00075">
    <property type="entry name" value="HATPase"/>
    <property type="match status" value="1"/>
</dbReference>
<name>A0ABR9TAG7_9SPHI</name>
<keyword evidence="8 10" id="KW-1133">Transmembrane helix</keyword>
<sequence>MQLNAKHIRIITIAILFAILTGQAMWIYNVYETQYRLITQVKDEVLQTAILREHAYRHEKMGGTIVYNPLTHQNDTSRYITKTVQLKDTTFSVTHDRQDPYSSIKLNQFIFKDHLPVNVIMLDSIYRLELSNRGVPKANTYIEYIDLKNDKVLQRSKEGESAVDYTVSKLIVIDIFNTLGIKGYIQISTSAIVGTMIFQLILTALLIILCIFFLSMIIRTFFWREKMEEMRQDSVSAMTHEFKRPISSAVAQVSLIPYYLQKGDMAKVQQYADHTLLELNKLTSYTERIQKLSNNSKETISLNKESISLSDFFETTVKRYQNIQEKGTEITLSIKSDRKYLEADLIHFSNIIDNLIENAIKYSNEKVHIQITVTDAQDRLKISVKDDGLGILDSDQPHIFGKFYRSNNREIQRRVGFGLGLTYVKALVEAHDGEIKVESKFGTGSEFILYFP</sequence>
<dbReference type="PANTHER" id="PTHR45453">
    <property type="entry name" value="PHOSPHATE REGULON SENSOR PROTEIN PHOR"/>
    <property type="match status" value="1"/>
</dbReference>
<dbReference type="EC" id="2.7.13.3" evidence="3"/>
<evidence type="ECO:0000256" key="3">
    <source>
        <dbReference type="ARBA" id="ARBA00012438"/>
    </source>
</evidence>